<evidence type="ECO:0000313" key="2">
    <source>
        <dbReference type="EMBL" id="SOR27323.1"/>
    </source>
</evidence>
<feature type="region of interest" description="Disordered" evidence="1">
    <location>
        <begin position="52"/>
        <end position="92"/>
    </location>
</feature>
<evidence type="ECO:0000313" key="3">
    <source>
        <dbReference type="Proteomes" id="UP000233769"/>
    </source>
</evidence>
<organism evidence="2 3">
    <name type="scientific">Methylorubrum extorquens</name>
    <name type="common">Methylobacterium dichloromethanicum</name>
    <name type="synonym">Methylobacterium extorquens</name>
    <dbReference type="NCBI Taxonomy" id="408"/>
    <lineage>
        <taxon>Bacteria</taxon>
        <taxon>Pseudomonadati</taxon>
        <taxon>Pseudomonadota</taxon>
        <taxon>Alphaproteobacteria</taxon>
        <taxon>Hyphomicrobiales</taxon>
        <taxon>Methylobacteriaceae</taxon>
        <taxon>Methylorubrum</taxon>
    </lineage>
</organism>
<name>A0A2N9AJ32_METEX</name>
<feature type="compositionally biased region" description="Basic and acidic residues" evidence="1">
    <location>
        <begin position="25"/>
        <end position="42"/>
    </location>
</feature>
<sequence>MAAPDLRGGICGLCQLPAHPLGQCRDRAGPRPHRELLPRQTEHPGAVRVALREHGRVARRGGPADAGRRRQRRRGGGGGGAPRLPHLPRAGRAAAITPGLGVADAGPVAALAQAGQVGADLTTAGDWGETQPA</sequence>
<dbReference type="AlphaFoldDB" id="A0A2N9AJ32"/>
<feature type="region of interest" description="Disordered" evidence="1">
    <location>
        <begin position="25"/>
        <end position="44"/>
    </location>
</feature>
<evidence type="ECO:0000256" key="1">
    <source>
        <dbReference type="SAM" id="MobiDB-lite"/>
    </source>
</evidence>
<accession>A0A2N9AJ32</accession>
<reference evidence="3" key="1">
    <citation type="submission" date="2017-10" db="EMBL/GenBank/DDBJ databases">
        <authorList>
            <person name="Regsiter A."/>
            <person name="William W."/>
        </authorList>
    </citation>
    <scope>NUCLEOTIDE SEQUENCE [LARGE SCALE GENOMIC DNA]</scope>
</reference>
<protein>
    <submittedName>
        <fullName evidence="2">Uncharacterized protein</fullName>
    </submittedName>
</protein>
<dbReference type="EMBL" id="LT962688">
    <property type="protein sequence ID" value="SOR27323.1"/>
    <property type="molecule type" value="Genomic_DNA"/>
</dbReference>
<dbReference type="Proteomes" id="UP000233769">
    <property type="component" value="Chromosome tk0001"/>
</dbReference>
<proteinExistence type="predicted"/>
<gene>
    <name evidence="2" type="ORF">TK0001_0721</name>
</gene>